<sequence length="77" mass="8866">MTSVSHNIYTRVTLLRRERKDSISNDKESITSRSILPLAARRDNLLAPDIITATFFRWELGDVRHLSICPPVNKFDP</sequence>
<gene>
    <name evidence="1" type="ORF">NPIL_465721</name>
</gene>
<dbReference type="AlphaFoldDB" id="A0A8X6U055"/>
<evidence type="ECO:0000313" key="1">
    <source>
        <dbReference type="EMBL" id="GFT76372.1"/>
    </source>
</evidence>
<dbReference type="Proteomes" id="UP000887013">
    <property type="component" value="Unassembled WGS sequence"/>
</dbReference>
<dbReference type="EMBL" id="BMAW01071072">
    <property type="protein sequence ID" value="GFT76372.1"/>
    <property type="molecule type" value="Genomic_DNA"/>
</dbReference>
<proteinExistence type="predicted"/>
<keyword evidence="2" id="KW-1185">Reference proteome</keyword>
<evidence type="ECO:0000313" key="2">
    <source>
        <dbReference type="Proteomes" id="UP000887013"/>
    </source>
</evidence>
<accession>A0A8X6U055</accession>
<protein>
    <submittedName>
        <fullName evidence="1">Uncharacterized protein</fullName>
    </submittedName>
</protein>
<comment type="caution">
    <text evidence="1">The sequence shown here is derived from an EMBL/GenBank/DDBJ whole genome shotgun (WGS) entry which is preliminary data.</text>
</comment>
<name>A0A8X6U055_NEPPI</name>
<organism evidence="1 2">
    <name type="scientific">Nephila pilipes</name>
    <name type="common">Giant wood spider</name>
    <name type="synonym">Nephila maculata</name>
    <dbReference type="NCBI Taxonomy" id="299642"/>
    <lineage>
        <taxon>Eukaryota</taxon>
        <taxon>Metazoa</taxon>
        <taxon>Ecdysozoa</taxon>
        <taxon>Arthropoda</taxon>
        <taxon>Chelicerata</taxon>
        <taxon>Arachnida</taxon>
        <taxon>Araneae</taxon>
        <taxon>Araneomorphae</taxon>
        <taxon>Entelegynae</taxon>
        <taxon>Araneoidea</taxon>
        <taxon>Nephilidae</taxon>
        <taxon>Nephila</taxon>
    </lineage>
</organism>
<reference evidence="1" key="1">
    <citation type="submission" date="2020-08" db="EMBL/GenBank/DDBJ databases">
        <title>Multicomponent nature underlies the extraordinary mechanical properties of spider dragline silk.</title>
        <authorList>
            <person name="Kono N."/>
            <person name="Nakamura H."/>
            <person name="Mori M."/>
            <person name="Yoshida Y."/>
            <person name="Ohtoshi R."/>
            <person name="Malay A.D."/>
            <person name="Moran D.A.P."/>
            <person name="Tomita M."/>
            <person name="Numata K."/>
            <person name="Arakawa K."/>
        </authorList>
    </citation>
    <scope>NUCLEOTIDE SEQUENCE</scope>
</reference>